<gene>
    <name evidence="5" type="ORF">CTZ28_14060</name>
</gene>
<protein>
    <submittedName>
        <fullName evidence="5">Dihydroxyacetone kinase</fullName>
    </submittedName>
</protein>
<dbReference type="InterPro" id="IPR050861">
    <property type="entry name" value="Dihydroxyacetone_Kinase"/>
</dbReference>
<dbReference type="GO" id="GO:0005829">
    <property type="term" value="C:cytosol"/>
    <property type="evidence" value="ECO:0007669"/>
    <property type="project" value="TreeGrafter"/>
</dbReference>
<feature type="region of interest" description="Disordered" evidence="3">
    <location>
        <begin position="197"/>
        <end position="220"/>
    </location>
</feature>
<dbReference type="PANTHER" id="PTHR28629:SF4">
    <property type="entry name" value="TRIOKINASE_FMN CYCLASE"/>
    <property type="match status" value="1"/>
</dbReference>
<evidence type="ECO:0000313" key="6">
    <source>
        <dbReference type="Proteomes" id="UP000270471"/>
    </source>
</evidence>
<keyword evidence="6" id="KW-1185">Reference proteome</keyword>
<dbReference type="SMART" id="SM01120">
    <property type="entry name" value="Dak2"/>
    <property type="match status" value="1"/>
</dbReference>
<dbReference type="OrthoDB" id="9800291at2"/>
<feature type="compositionally biased region" description="Basic and acidic residues" evidence="3">
    <location>
        <begin position="204"/>
        <end position="220"/>
    </location>
</feature>
<evidence type="ECO:0000256" key="3">
    <source>
        <dbReference type="SAM" id="MobiDB-lite"/>
    </source>
</evidence>
<reference evidence="5 6" key="1">
    <citation type="submission" date="2017-11" db="EMBL/GenBank/DDBJ databases">
        <title>Draft genome of actinobacteria isolated from guarana (Paullinia cupana (Mart.) Ducke.</title>
        <authorList>
            <person name="Siqueira K.A."/>
            <person name="Liotti R.G."/>
            <person name="Mendes T.A.O."/>
            <person name="Soares M.A."/>
        </authorList>
    </citation>
    <scope>NUCLEOTIDE SEQUENCE [LARGE SCALE GENOMIC DNA]</scope>
    <source>
        <strain evidence="5 6">193</strain>
    </source>
</reference>
<dbReference type="RefSeq" id="WP_121889710.1">
    <property type="nucleotide sequence ID" value="NZ_PENI01000007.1"/>
</dbReference>
<keyword evidence="2 5" id="KW-0418">Kinase</keyword>
<evidence type="ECO:0000256" key="1">
    <source>
        <dbReference type="ARBA" id="ARBA00022679"/>
    </source>
</evidence>
<proteinExistence type="predicted"/>
<dbReference type="GO" id="GO:0019563">
    <property type="term" value="P:glycerol catabolic process"/>
    <property type="evidence" value="ECO:0007669"/>
    <property type="project" value="TreeGrafter"/>
</dbReference>
<dbReference type="Gene3D" id="1.25.40.340">
    <property type="match status" value="1"/>
</dbReference>
<sequence length="220" mass="22881">MTIDRHLVLRTYAQAAHTAYDTLTSLDQLSGDGDFGDNLREGLDLVVSALAARPAEPPFAVAAEVFLDEVGGTSGPLLGLLFQEIAGALAAGDDRAAWAAGVREGLAAIQRVGEAEPGDRTMVDALVPARDALEAGEDLRDVALAALAGARATAALRARRGRASYVGERAVGFADPGALGVALLFWSLARAQDRSPGELADFLGDPHEPASREETPAQQI</sequence>
<dbReference type="AlphaFoldDB" id="A0A3M0IB52"/>
<dbReference type="SUPFAM" id="SSF101473">
    <property type="entry name" value="DhaL-like"/>
    <property type="match status" value="1"/>
</dbReference>
<dbReference type="PROSITE" id="PS51480">
    <property type="entry name" value="DHAL"/>
    <property type="match status" value="1"/>
</dbReference>
<dbReference type="Pfam" id="PF02734">
    <property type="entry name" value="Dak2"/>
    <property type="match status" value="1"/>
</dbReference>
<dbReference type="GO" id="GO:0004371">
    <property type="term" value="F:glycerone kinase activity"/>
    <property type="evidence" value="ECO:0007669"/>
    <property type="project" value="InterPro"/>
</dbReference>
<evidence type="ECO:0000259" key="4">
    <source>
        <dbReference type="PROSITE" id="PS51480"/>
    </source>
</evidence>
<comment type="caution">
    <text evidence="5">The sequence shown here is derived from an EMBL/GenBank/DDBJ whole genome shotgun (WGS) entry which is preliminary data.</text>
</comment>
<dbReference type="InterPro" id="IPR036117">
    <property type="entry name" value="DhaL_dom_sf"/>
</dbReference>
<name>A0A3M0IB52_9ACTN</name>
<evidence type="ECO:0000313" key="5">
    <source>
        <dbReference type="EMBL" id="RMB85270.1"/>
    </source>
</evidence>
<dbReference type="InterPro" id="IPR004007">
    <property type="entry name" value="DhaL_dom"/>
</dbReference>
<dbReference type="FunFam" id="1.25.40.340:FF:000002">
    <property type="entry name" value="Dihydroxyacetone kinase, L subunit"/>
    <property type="match status" value="1"/>
</dbReference>
<evidence type="ECO:0000256" key="2">
    <source>
        <dbReference type="ARBA" id="ARBA00022777"/>
    </source>
</evidence>
<accession>A0A3M0IB52</accession>
<feature type="domain" description="DhaL" evidence="4">
    <location>
        <begin position="3"/>
        <end position="190"/>
    </location>
</feature>
<dbReference type="PANTHER" id="PTHR28629">
    <property type="entry name" value="TRIOKINASE/FMN CYCLASE"/>
    <property type="match status" value="1"/>
</dbReference>
<keyword evidence="1" id="KW-0808">Transferase</keyword>
<dbReference type="Proteomes" id="UP000270471">
    <property type="component" value="Unassembled WGS sequence"/>
</dbReference>
<dbReference type="EMBL" id="PENI01000007">
    <property type="protein sequence ID" value="RMB85270.1"/>
    <property type="molecule type" value="Genomic_DNA"/>
</dbReference>
<organism evidence="5 6">
    <name type="scientific">Streptomyces shenzhenensis</name>
    <dbReference type="NCBI Taxonomy" id="943815"/>
    <lineage>
        <taxon>Bacteria</taxon>
        <taxon>Bacillati</taxon>
        <taxon>Actinomycetota</taxon>
        <taxon>Actinomycetes</taxon>
        <taxon>Kitasatosporales</taxon>
        <taxon>Streptomycetaceae</taxon>
        <taxon>Streptomyces</taxon>
    </lineage>
</organism>